<feature type="region of interest" description="Disordered" evidence="1">
    <location>
        <begin position="62"/>
        <end position="100"/>
    </location>
</feature>
<feature type="domain" description="Helix-hairpin-helix DNA-binding motif class 1" evidence="3">
    <location>
        <begin position="207"/>
        <end position="226"/>
    </location>
</feature>
<dbReference type="InterPro" id="IPR051675">
    <property type="entry name" value="Endo/Exo/Phosphatase_dom_1"/>
</dbReference>
<dbReference type="PANTHER" id="PTHR21180">
    <property type="entry name" value="ENDONUCLEASE/EXONUCLEASE/PHOSPHATASE FAMILY DOMAIN-CONTAINING PROTEIN 1"/>
    <property type="match status" value="1"/>
</dbReference>
<keyword evidence="5" id="KW-1185">Reference proteome</keyword>
<dbReference type="SUPFAM" id="SSF47781">
    <property type="entry name" value="RuvA domain 2-like"/>
    <property type="match status" value="1"/>
</dbReference>
<feature type="compositionally biased region" description="Low complexity" evidence="1">
    <location>
        <begin position="89"/>
        <end position="100"/>
    </location>
</feature>
<protein>
    <submittedName>
        <fullName evidence="4">ComE operon protein 1</fullName>
    </submittedName>
</protein>
<dbReference type="EMBL" id="CP063189">
    <property type="protein sequence ID" value="WCZ32997.1"/>
    <property type="molecule type" value="Genomic_DNA"/>
</dbReference>
<dbReference type="Gene3D" id="1.10.150.280">
    <property type="entry name" value="AF1531-like domain"/>
    <property type="match status" value="1"/>
</dbReference>
<sequence length="259" mass="25400">MAPPHVSDRIRELTRPTGEEDLLAVRYPSLRIHVPVLHAVVVVVILAVGLAVWAGCSARSGAGGDPAAAGDGGGGQLPSLELSAHPGDATTASPAATSEPTSVVVSVVGDVEQAGLVTLAPGARVADALAIARPGSGADINSLNQAQLLADGQQIVVGPPAPEGEPAPPTGGSFVVGDQPGGSPDVAPSAGAGVSGGLININTAGAEELKTLSGVGDVTAAAIVSFREEHGPFTAVEQLLEVSGIGPAKMAQLEGKVTV</sequence>
<feature type="region of interest" description="Disordered" evidence="1">
    <location>
        <begin position="156"/>
        <end position="189"/>
    </location>
</feature>
<dbReference type="InterPro" id="IPR010994">
    <property type="entry name" value="RuvA_2-like"/>
</dbReference>
<name>A0ABY7UAW3_9CORY</name>
<dbReference type="Proteomes" id="UP001220064">
    <property type="component" value="Chromosome"/>
</dbReference>
<dbReference type="InterPro" id="IPR003583">
    <property type="entry name" value="Hlx-hairpin-Hlx_DNA-bd_motif"/>
</dbReference>
<dbReference type="SMART" id="SM00278">
    <property type="entry name" value="HhH1"/>
    <property type="match status" value="2"/>
</dbReference>
<keyword evidence="2" id="KW-0472">Membrane</keyword>
<accession>A0ABY7UAW3</accession>
<feature type="transmembrane region" description="Helical" evidence="2">
    <location>
        <begin position="36"/>
        <end position="55"/>
    </location>
</feature>
<keyword evidence="2" id="KW-1133">Transmembrane helix</keyword>
<dbReference type="RefSeq" id="WP_022863236.1">
    <property type="nucleotide sequence ID" value="NZ_ATVG01000008.1"/>
</dbReference>
<organism evidence="4 5">
    <name type="scientific">Corynebacterium massiliense DSM 45435</name>
    <dbReference type="NCBI Taxonomy" id="1121364"/>
    <lineage>
        <taxon>Bacteria</taxon>
        <taxon>Bacillati</taxon>
        <taxon>Actinomycetota</taxon>
        <taxon>Actinomycetes</taxon>
        <taxon>Mycobacteriales</taxon>
        <taxon>Corynebacteriaceae</taxon>
        <taxon>Corynebacterium</taxon>
    </lineage>
</organism>
<keyword evidence="2" id="KW-0812">Transmembrane</keyword>
<feature type="compositionally biased region" description="Pro residues" evidence="1">
    <location>
        <begin position="159"/>
        <end position="169"/>
    </location>
</feature>
<reference evidence="4 5" key="1">
    <citation type="submission" date="2020-10" db="EMBL/GenBank/DDBJ databases">
        <title>Complete genome sequence of Corynebacterium massiliense DSM 45435, type strain of Corynebacterium massiliense.</title>
        <authorList>
            <person name="Busche T."/>
            <person name="Kalinowski J."/>
            <person name="Ruckert C."/>
        </authorList>
    </citation>
    <scope>NUCLEOTIDE SEQUENCE [LARGE SCALE GENOMIC DNA]</scope>
    <source>
        <strain evidence="4 5">DSM 45435</strain>
    </source>
</reference>
<evidence type="ECO:0000256" key="2">
    <source>
        <dbReference type="SAM" id="Phobius"/>
    </source>
</evidence>
<dbReference type="Pfam" id="PF12836">
    <property type="entry name" value="HHH_3"/>
    <property type="match status" value="1"/>
</dbReference>
<dbReference type="NCBIfam" id="TIGR00426">
    <property type="entry name" value="competence protein ComEA helix-hairpin-helix repeat region"/>
    <property type="match status" value="1"/>
</dbReference>
<evidence type="ECO:0000313" key="4">
    <source>
        <dbReference type="EMBL" id="WCZ32997.1"/>
    </source>
</evidence>
<dbReference type="PANTHER" id="PTHR21180:SF32">
    <property type="entry name" value="ENDONUCLEASE_EXONUCLEASE_PHOSPHATASE FAMILY DOMAIN-CONTAINING PROTEIN 1"/>
    <property type="match status" value="1"/>
</dbReference>
<proteinExistence type="predicted"/>
<evidence type="ECO:0000256" key="1">
    <source>
        <dbReference type="SAM" id="MobiDB-lite"/>
    </source>
</evidence>
<feature type="domain" description="Helix-hairpin-helix DNA-binding motif class 1" evidence="3">
    <location>
        <begin position="237"/>
        <end position="256"/>
    </location>
</feature>
<evidence type="ECO:0000313" key="5">
    <source>
        <dbReference type="Proteomes" id="UP001220064"/>
    </source>
</evidence>
<gene>
    <name evidence="4" type="primary">comEA</name>
    <name evidence="4" type="ORF">CMASS_07835</name>
</gene>
<dbReference type="InterPro" id="IPR004509">
    <property type="entry name" value="Competence_ComEA_HhH"/>
</dbReference>
<evidence type="ECO:0000259" key="3">
    <source>
        <dbReference type="SMART" id="SM00278"/>
    </source>
</evidence>